<sequence>MSRRRKDKIPVVPEQDKKICGSICLCQLTIVLSCVSFVYLSVAVYIPSHRAFHAGMEPEPVMCQTVNSTLVNNCNWASCGEWCLTKTSGFCPQLFATVRRNGTDISLEDCSRLSTYSCPQANPGMSRRFNCNNGSECASLTGVFNCSLGHCSNMSELFLCHHKADGIFVDSEKDNLKLNGFFECHHSRCRQIKKPFSCDRYCMKITTTAVNIYLSYGDQLYTGDCRRALAYNAANGTEPGYRVNATEIWTEESSGGLLLASCHSVVRDNNTLKGYDCLNGTILQEQAVPQPFINFTTFWALSDNSTKLVDRTQRFLPMQRELTIFNSSKLFINLDGCVNTLRGECLEFYSTHGRDGDNQTAQSRYTCFYNKKDSSLVVARFDLNKTWWDLVIAVCVPGSLFVVSFISLAIITHTVRVDDDARMRCKWCEPDDGADDEPGLVMDGLINQTNNIAAMDKRVNDLTPR</sequence>
<accession>A0A9P0AKV4</accession>
<feature type="transmembrane region" description="Helical" evidence="1">
    <location>
        <begin position="387"/>
        <end position="415"/>
    </location>
</feature>
<keyword evidence="1" id="KW-1133">Transmembrane helix</keyword>
<feature type="transmembrane region" description="Helical" evidence="1">
    <location>
        <begin position="21"/>
        <end position="46"/>
    </location>
</feature>
<dbReference type="GO" id="GO:0005886">
    <property type="term" value="C:plasma membrane"/>
    <property type="evidence" value="ECO:0007669"/>
    <property type="project" value="TreeGrafter"/>
</dbReference>
<proteinExistence type="predicted"/>
<keyword evidence="3" id="KW-1185">Reference proteome</keyword>
<dbReference type="PROSITE" id="PS51257">
    <property type="entry name" value="PROKAR_LIPOPROTEIN"/>
    <property type="match status" value="1"/>
</dbReference>
<keyword evidence="1" id="KW-0472">Membrane</keyword>
<dbReference type="GO" id="GO:0002028">
    <property type="term" value="P:regulation of sodium ion transport"/>
    <property type="evidence" value="ECO:0007669"/>
    <property type="project" value="TreeGrafter"/>
</dbReference>
<dbReference type="EMBL" id="OU963868">
    <property type="protein sequence ID" value="CAH0393973.1"/>
    <property type="molecule type" value="Genomic_DNA"/>
</dbReference>
<dbReference type="InterPro" id="IPR031578">
    <property type="entry name" value="TipE"/>
</dbReference>
<protein>
    <submittedName>
        <fullName evidence="2">Uncharacterized protein</fullName>
    </submittedName>
</protein>
<dbReference type="AlphaFoldDB" id="A0A9P0AKV4"/>
<reference evidence="2" key="1">
    <citation type="submission" date="2021-12" db="EMBL/GenBank/DDBJ databases">
        <authorList>
            <person name="King R."/>
        </authorList>
    </citation>
    <scope>NUCLEOTIDE SEQUENCE</scope>
</reference>
<keyword evidence="1" id="KW-0812">Transmembrane</keyword>
<dbReference type="GO" id="GO:0017080">
    <property type="term" value="F:sodium channel regulator activity"/>
    <property type="evidence" value="ECO:0007669"/>
    <property type="project" value="TreeGrafter"/>
</dbReference>
<dbReference type="Proteomes" id="UP001152759">
    <property type="component" value="Chromosome 7"/>
</dbReference>
<organism evidence="2 3">
    <name type="scientific">Bemisia tabaci</name>
    <name type="common">Sweetpotato whitefly</name>
    <name type="synonym">Aleurodes tabaci</name>
    <dbReference type="NCBI Taxonomy" id="7038"/>
    <lineage>
        <taxon>Eukaryota</taxon>
        <taxon>Metazoa</taxon>
        <taxon>Ecdysozoa</taxon>
        <taxon>Arthropoda</taxon>
        <taxon>Hexapoda</taxon>
        <taxon>Insecta</taxon>
        <taxon>Pterygota</taxon>
        <taxon>Neoptera</taxon>
        <taxon>Paraneoptera</taxon>
        <taxon>Hemiptera</taxon>
        <taxon>Sternorrhyncha</taxon>
        <taxon>Aleyrodoidea</taxon>
        <taxon>Aleyrodidae</taxon>
        <taxon>Aleyrodinae</taxon>
        <taxon>Bemisia</taxon>
    </lineage>
</organism>
<name>A0A9P0AKV4_BEMTA</name>
<dbReference type="KEGG" id="btab:109039387"/>
<evidence type="ECO:0000313" key="2">
    <source>
        <dbReference type="EMBL" id="CAH0393973.1"/>
    </source>
</evidence>
<dbReference type="PANTHER" id="PTHR12335">
    <property type="entry name" value="TIPE PROTEIN TEMPERATURE-INDUCED PARALYTIC E"/>
    <property type="match status" value="1"/>
</dbReference>
<gene>
    <name evidence="2" type="ORF">BEMITA_LOCUS12323</name>
</gene>
<evidence type="ECO:0000256" key="1">
    <source>
        <dbReference type="SAM" id="Phobius"/>
    </source>
</evidence>
<evidence type="ECO:0000313" key="3">
    <source>
        <dbReference type="Proteomes" id="UP001152759"/>
    </source>
</evidence>
<dbReference type="Pfam" id="PF16972">
    <property type="entry name" value="TipE"/>
    <property type="match status" value="1"/>
</dbReference>
<dbReference type="PANTHER" id="PTHR12335:SF3">
    <property type="entry name" value="IP11896P"/>
    <property type="match status" value="1"/>
</dbReference>